<dbReference type="Gene3D" id="1.10.510.10">
    <property type="entry name" value="Transferase(Phosphotransferase) domain 1"/>
    <property type="match status" value="2"/>
</dbReference>
<dbReference type="SMART" id="SM00220">
    <property type="entry name" value="S_TKc"/>
    <property type="match status" value="1"/>
</dbReference>
<reference evidence="13" key="1">
    <citation type="submission" date="2020-11" db="EMBL/GenBank/DDBJ databases">
        <authorList>
            <person name="Tran Van P."/>
        </authorList>
    </citation>
    <scope>NUCLEOTIDE SEQUENCE</scope>
</reference>
<keyword evidence="8" id="KW-0460">Magnesium</keyword>
<dbReference type="GO" id="GO:0050321">
    <property type="term" value="F:tau-protein kinase activity"/>
    <property type="evidence" value="ECO:0007669"/>
    <property type="project" value="TreeGrafter"/>
</dbReference>
<evidence type="ECO:0000256" key="4">
    <source>
        <dbReference type="ARBA" id="ARBA00022723"/>
    </source>
</evidence>
<evidence type="ECO:0000256" key="6">
    <source>
        <dbReference type="ARBA" id="ARBA00022782"/>
    </source>
</evidence>
<keyword evidence="2" id="KW-0217">Developmental protein</keyword>
<keyword evidence="5 10" id="KW-0547">Nucleotide-binding</keyword>
<keyword evidence="7 10" id="KW-0067">ATP-binding</keyword>
<evidence type="ECO:0000256" key="11">
    <source>
        <dbReference type="SAM" id="MobiDB-lite"/>
    </source>
</evidence>
<dbReference type="EMBL" id="OC319246">
    <property type="protein sequence ID" value="CAD7404736.1"/>
    <property type="molecule type" value="Genomic_DNA"/>
</dbReference>
<name>A0A7R9CYF4_TIMCR</name>
<evidence type="ECO:0000313" key="13">
    <source>
        <dbReference type="EMBL" id="CAD7404736.1"/>
    </source>
</evidence>
<accession>A0A7R9CYF4</accession>
<dbReference type="GO" id="GO:0000226">
    <property type="term" value="P:microtubule cytoskeleton organization"/>
    <property type="evidence" value="ECO:0007669"/>
    <property type="project" value="TreeGrafter"/>
</dbReference>
<gene>
    <name evidence="13" type="ORF">TCEB3V08_LOCUS7643</name>
</gene>
<dbReference type="SUPFAM" id="SSF56112">
    <property type="entry name" value="Protein kinase-like (PK-like)"/>
    <property type="match status" value="3"/>
</dbReference>
<evidence type="ECO:0000256" key="5">
    <source>
        <dbReference type="ARBA" id="ARBA00022741"/>
    </source>
</evidence>
<dbReference type="Gene3D" id="3.30.200.20">
    <property type="entry name" value="Phosphorylase Kinase, domain 1"/>
    <property type="match status" value="1"/>
</dbReference>
<dbReference type="Pfam" id="PF00069">
    <property type="entry name" value="Pkinase"/>
    <property type="match status" value="2"/>
</dbReference>
<evidence type="ECO:0000256" key="7">
    <source>
        <dbReference type="ARBA" id="ARBA00022840"/>
    </source>
</evidence>
<evidence type="ECO:0000259" key="12">
    <source>
        <dbReference type="PROSITE" id="PS50011"/>
    </source>
</evidence>
<dbReference type="GO" id="GO:0005737">
    <property type="term" value="C:cytoplasm"/>
    <property type="evidence" value="ECO:0007669"/>
    <property type="project" value="TreeGrafter"/>
</dbReference>
<organism evidence="13">
    <name type="scientific">Timema cristinae</name>
    <name type="common">Walking stick</name>
    <dbReference type="NCBI Taxonomy" id="61476"/>
    <lineage>
        <taxon>Eukaryota</taxon>
        <taxon>Metazoa</taxon>
        <taxon>Ecdysozoa</taxon>
        <taxon>Arthropoda</taxon>
        <taxon>Hexapoda</taxon>
        <taxon>Insecta</taxon>
        <taxon>Pterygota</taxon>
        <taxon>Neoptera</taxon>
        <taxon>Polyneoptera</taxon>
        <taxon>Phasmatodea</taxon>
        <taxon>Timematodea</taxon>
        <taxon>Timematoidea</taxon>
        <taxon>Timematidae</taxon>
        <taxon>Timema</taxon>
    </lineage>
</organism>
<dbReference type="InterPro" id="IPR017441">
    <property type="entry name" value="Protein_kinase_ATP_BS"/>
</dbReference>
<keyword evidence="4" id="KW-0479">Metal-binding</keyword>
<dbReference type="GO" id="GO:0005524">
    <property type="term" value="F:ATP binding"/>
    <property type="evidence" value="ECO:0007669"/>
    <property type="project" value="UniProtKB-UniRule"/>
</dbReference>
<comment type="cofactor">
    <cofactor evidence="1">
        <name>Mg(2+)</name>
        <dbReference type="ChEBI" id="CHEBI:18420"/>
    </cofactor>
</comment>
<feature type="compositionally biased region" description="Polar residues" evidence="11">
    <location>
        <begin position="1"/>
        <end position="14"/>
    </location>
</feature>
<evidence type="ECO:0000256" key="9">
    <source>
        <dbReference type="ARBA" id="ARBA00022871"/>
    </source>
</evidence>
<protein>
    <recommendedName>
        <fullName evidence="12">Protein kinase domain-containing protein</fullName>
    </recommendedName>
</protein>
<dbReference type="PROSITE" id="PS00107">
    <property type="entry name" value="PROTEIN_KINASE_ATP"/>
    <property type="match status" value="1"/>
</dbReference>
<dbReference type="FunFam" id="1.10.510.10:FF:000571">
    <property type="entry name" value="Maternal embryonic leucine zipper kinase"/>
    <property type="match status" value="1"/>
</dbReference>
<keyword evidence="3" id="KW-0597">Phosphoprotein</keyword>
<dbReference type="InterPro" id="IPR011009">
    <property type="entry name" value="Kinase-like_dom_sf"/>
</dbReference>
<feature type="region of interest" description="Disordered" evidence="11">
    <location>
        <begin position="1"/>
        <end position="28"/>
    </location>
</feature>
<sequence length="522" mass="59220">MSSNENDAATTPDTQETDPDLGRRPSVLENHGYTLGRTVGSGSYATVKVARSDSHECDVAVKIVSKFQAPADVLKKFLPREIEVVKGLKHQGVARSKLHGCDVAVKIVSKFQAPADYLRKFLPREIEVVKGLKHQNLIRFLQAIETTHRVYIVMELAENGSLLDIIRRDTYIDEVRARRWFQQLVDGVDYCHEKGVVHRQCDNLLMDIDDNIKLSDFGFARGHMKPRNGVFPLSDTFCGSYAYASPEILRQVPYEPQLSDIWSMGVVLYAIVFGRLPFDDTNYNHLLKSKDIKCDNLLMDIDYNIKLSDFGFARGHMKPKIGVSPLSDTFCGSYAYASPEILRQVPYQPQLSDIWSMGVVLYAIVFGRLPFDDTNYNHLLKFVHRDNPDKHVEKMNVDRVTSKYTKVECGDQKEGIGHFPKKPRVSSACKALIRRILAPARSRLKMTGIRNDVWFTLSSDVTRSLSSEDSLVYILGDLKDTKGPSTTNIPACRTRNYAIANALVITLMETVYFYPYYFHSHN</sequence>
<evidence type="ECO:0000256" key="1">
    <source>
        <dbReference type="ARBA" id="ARBA00001946"/>
    </source>
</evidence>
<evidence type="ECO:0000256" key="2">
    <source>
        <dbReference type="ARBA" id="ARBA00022473"/>
    </source>
</evidence>
<feature type="binding site" evidence="10">
    <location>
        <position position="62"/>
    </location>
    <ligand>
        <name>ATP</name>
        <dbReference type="ChEBI" id="CHEBI:30616"/>
    </ligand>
</feature>
<keyword evidence="9" id="KW-0744">Spermatogenesis</keyword>
<keyword evidence="6" id="KW-0221">Differentiation</keyword>
<dbReference type="GO" id="GO:0035556">
    <property type="term" value="P:intracellular signal transduction"/>
    <property type="evidence" value="ECO:0007669"/>
    <property type="project" value="TreeGrafter"/>
</dbReference>
<feature type="domain" description="Protein kinase" evidence="12">
    <location>
        <begin position="33"/>
        <end position="455"/>
    </location>
</feature>
<evidence type="ECO:0000256" key="10">
    <source>
        <dbReference type="PROSITE-ProRule" id="PRU10141"/>
    </source>
</evidence>
<dbReference type="PROSITE" id="PS50011">
    <property type="entry name" value="PROTEIN_KINASE_DOM"/>
    <property type="match status" value="1"/>
</dbReference>
<dbReference type="AlphaFoldDB" id="A0A7R9CYF4"/>
<dbReference type="PANTHER" id="PTHR24346:SF102">
    <property type="entry name" value="TESTIS-SPECIFIC SERINE_THREONINE-PROTEIN KINASE 1"/>
    <property type="match status" value="1"/>
</dbReference>
<dbReference type="PANTHER" id="PTHR24346">
    <property type="entry name" value="MAP/MICROTUBULE AFFINITY-REGULATING KINASE"/>
    <property type="match status" value="1"/>
</dbReference>
<proteinExistence type="predicted"/>
<evidence type="ECO:0000256" key="8">
    <source>
        <dbReference type="ARBA" id="ARBA00022842"/>
    </source>
</evidence>
<evidence type="ECO:0000256" key="3">
    <source>
        <dbReference type="ARBA" id="ARBA00022553"/>
    </source>
</evidence>
<dbReference type="InterPro" id="IPR000719">
    <property type="entry name" value="Prot_kinase_dom"/>
</dbReference>